<dbReference type="AlphaFoldDB" id="A0A1G7JMU7"/>
<sequence length="73" mass="8084">MRTLMEKIATPTPPRIFACLDEQGICRAFRQSAQPPGAASWHEVNEQRLTWLGVPLPESAFATRTPHVSPLAT</sequence>
<reference evidence="1 2" key="1">
    <citation type="submission" date="2016-10" db="EMBL/GenBank/DDBJ databases">
        <authorList>
            <person name="de Groot N.N."/>
        </authorList>
    </citation>
    <scope>NUCLEOTIDE SEQUENCE [LARGE SCALE GENOMIC DNA]</scope>
    <source>
        <strain evidence="1 2">LMG 25475</strain>
    </source>
</reference>
<organism evidence="1 2">
    <name type="scientific">Phytopseudomonas seleniipraecipitans</name>
    <dbReference type="NCBI Taxonomy" id="640205"/>
    <lineage>
        <taxon>Bacteria</taxon>
        <taxon>Pseudomonadati</taxon>
        <taxon>Pseudomonadota</taxon>
        <taxon>Gammaproteobacteria</taxon>
        <taxon>Pseudomonadales</taxon>
        <taxon>Pseudomonadaceae</taxon>
        <taxon>Phytopseudomonas</taxon>
    </lineage>
</organism>
<accession>A0A1G7JMU7</accession>
<name>A0A1G7JMU7_9GAMM</name>
<dbReference type="EMBL" id="FNBM01000002">
    <property type="protein sequence ID" value="SDF26282.1"/>
    <property type="molecule type" value="Genomic_DNA"/>
</dbReference>
<proteinExistence type="predicted"/>
<protein>
    <submittedName>
        <fullName evidence="1">Uncharacterized protein</fullName>
    </submittedName>
</protein>
<gene>
    <name evidence="1" type="ORF">SAMN05216381_1189</name>
</gene>
<dbReference type="Proteomes" id="UP000243378">
    <property type="component" value="Unassembled WGS sequence"/>
</dbReference>
<evidence type="ECO:0000313" key="1">
    <source>
        <dbReference type="EMBL" id="SDF26282.1"/>
    </source>
</evidence>
<evidence type="ECO:0000313" key="2">
    <source>
        <dbReference type="Proteomes" id="UP000243378"/>
    </source>
</evidence>